<name>A0A4R9LR99_9LEPT</name>
<proteinExistence type="predicted"/>
<keyword evidence="2" id="KW-1185">Reference proteome</keyword>
<sequence length="122" mass="13604">MKKISDWEGFACGSGKDVLEGTHLVALWFHISFQNGNDIEGLGCINDSKYVKGFFYHPTLAVTVDGTALGILDSQVRARESTLDGRTNNQKKVDRKRTPKGRDPIHWIILTTIPILNFEDAS</sequence>
<reference evidence="1" key="1">
    <citation type="journal article" date="2019" name="PLoS Negl. Trop. Dis.">
        <title>Revisiting the worldwide diversity of Leptospira species in the environment.</title>
        <authorList>
            <person name="Vincent A.T."/>
            <person name="Schiettekatte O."/>
            <person name="Bourhy P."/>
            <person name="Veyrier F.J."/>
            <person name="Picardeau M."/>
        </authorList>
    </citation>
    <scope>NUCLEOTIDE SEQUENCE [LARGE SCALE GENOMIC DNA]</scope>
    <source>
        <strain evidence="1">201400974</strain>
    </source>
</reference>
<dbReference type="AlphaFoldDB" id="A0A4R9LR99"/>
<dbReference type="Proteomes" id="UP000298264">
    <property type="component" value="Unassembled WGS sequence"/>
</dbReference>
<organism evidence="1 2">
    <name type="scientific">Leptospira ilyithenensis</name>
    <dbReference type="NCBI Taxonomy" id="2484901"/>
    <lineage>
        <taxon>Bacteria</taxon>
        <taxon>Pseudomonadati</taxon>
        <taxon>Spirochaetota</taxon>
        <taxon>Spirochaetia</taxon>
        <taxon>Leptospirales</taxon>
        <taxon>Leptospiraceae</taxon>
        <taxon>Leptospira</taxon>
    </lineage>
</organism>
<dbReference type="OrthoDB" id="139608at2"/>
<gene>
    <name evidence="1" type="ORF">EHS11_04775</name>
</gene>
<dbReference type="RefSeq" id="WP_135763264.1">
    <property type="nucleotide sequence ID" value="NZ_RQHV01000032.1"/>
</dbReference>
<protein>
    <submittedName>
        <fullName evidence="1">Uncharacterized protein</fullName>
    </submittedName>
</protein>
<comment type="caution">
    <text evidence="1">The sequence shown here is derived from an EMBL/GenBank/DDBJ whole genome shotgun (WGS) entry which is preliminary data.</text>
</comment>
<dbReference type="Gene3D" id="3.90.350.10">
    <property type="entry name" value="Transposase Inhibitor Protein From Tn5, Chain A, domain 1"/>
    <property type="match status" value="1"/>
</dbReference>
<dbReference type="EMBL" id="RQHV01000032">
    <property type="protein sequence ID" value="TGN13211.1"/>
    <property type="molecule type" value="Genomic_DNA"/>
</dbReference>
<accession>A0A4R9LR99</accession>
<evidence type="ECO:0000313" key="1">
    <source>
        <dbReference type="EMBL" id="TGN13211.1"/>
    </source>
</evidence>
<evidence type="ECO:0000313" key="2">
    <source>
        <dbReference type="Proteomes" id="UP000298264"/>
    </source>
</evidence>